<dbReference type="OrthoDB" id="964913at2"/>
<evidence type="ECO:0008006" key="4">
    <source>
        <dbReference type="Google" id="ProtNLM"/>
    </source>
</evidence>
<accession>A0A3S4CA01</accession>
<organism evidence="2 3">
    <name type="scientific">Devosia equisanguinis</name>
    <dbReference type="NCBI Taxonomy" id="2490941"/>
    <lineage>
        <taxon>Bacteria</taxon>
        <taxon>Pseudomonadati</taxon>
        <taxon>Pseudomonadota</taxon>
        <taxon>Alphaproteobacteria</taxon>
        <taxon>Hyphomicrobiales</taxon>
        <taxon>Devosiaceae</taxon>
        <taxon>Devosia</taxon>
    </lineage>
</organism>
<keyword evidence="3" id="KW-1185">Reference proteome</keyword>
<evidence type="ECO:0000313" key="3">
    <source>
        <dbReference type="Proteomes" id="UP000268844"/>
    </source>
</evidence>
<gene>
    <name evidence="2" type="ORF">DEVEQU_00645</name>
</gene>
<feature type="signal peptide" evidence="1">
    <location>
        <begin position="1"/>
        <end position="26"/>
    </location>
</feature>
<keyword evidence="1" id="KW-0732">Signal</keyword>
<reference evidence="2 3" key="1">
    <citation type="submission" date="2018-12" db="EMBL/GenBank/DDBJ databases">
        <authorList>
            <person name="Criscuolo A."/>
        </authorList>
    </citation>
    <scope>NUCLEOTIDE SEQUENCE [LARGE SCALE GENOMIC DNA]</scope>
    <source>
        <strain evidence="2">ACIP1116281</strain>
    </source>
</reference>
<protein>
    <recommendedName>
        <fullName evidence="4">DUF2066 domain-containing protein</fullName>
    </recommendedName>
</protein>
<name>A0A3S4CA01_9HYPH</name>
<dbReference type="EMBL" id="UZWD01000009">
    <property type="protein sequence ID" value="VDS03522.1"/>
    <property type="molecule type" value="Genomic_DNA"/>
</dbReference>
<feature type="chain" id="PRO_5018743325" description="DUF2066 domain-containing protein" evidence="1">
    <location>
        <begin position="27"/>
        <end position="324"/>
    </location>
</feature>
<dbReference type="AlphaFoldDB" id="A0A3S4CA01"/>
<proteinExistence type="predicted"/>
<dbReference type="RefSeq" id="WP_126149118.1">
    <property type="nucleotide sequence ID" value="NZ_JBHTMH010000001.1"/>
</dbReference>
<dbReference type="Proteomes" id="UP000268844">
    <property type="component" value="Unassembled WGS sequence"/>
</dbReference>
<evidence type="ECO:0000256" key="1">
    <source>
        <dbReference type="SAM" id="SignalP"/>
    </source>
</evidence>
<evidence type="ECO:0000313" key="2">
    <source>
        <dbReference type="EMBL" id="VDS03522.1"/>
    </source>
</evidence>
<sequence length="324" mass="35163">MNKHFVSMVTAIMLLIGSMMALPAWAQDRIVEAAEAFVAAEGFEVMPLEHIEGALGDLLGGDPNAMVPLDADISPLEKALLLTDLQEEPLPRLRYLLRYNQQTVDGVVLSLISVERFNLGPAIRVETALAYGEENTAPPEAFGVGPSVIWRFVTQPTAKSAALLLAASRRELTEKSATRRNCLIRACLSLDTIDALADWREWQPLDAALPEVAYPPLTPSTFSEGEEELRPAVLALQVALAAGLASQDAEGIVWNMPERQGGENETPLIALLIDRNLGQDIMTDAALGVGKMGLDSEEYWTRIAGGYFGGQTQWQITTAQGPLR</sequence>